<gene>
    <name evidence="2" type="ORF">IAC61_04850</name>
</gene>
<dbReference type="InterPro" id="IPR008136">
    <property type="entry name" value="CinA_C"/>
</dbReference>
<accession>A0A9D9DK46</accession>
<evidence type="ECO:0000313" key="2">
    <source>
        <dbReference type="EMBL" id="MBO8426629.1"/>
    </source>
</evidence>
<dbReference type="SUPFAM" id="SSF142433">
    <property type="entry name" value="CinA-like"/>
    <property type="match status" value="1"/>
</dbReference>
<reference evidence="2" key="1">
    <citation type="submission" date="2020-10" db="EMBL/GenBank/DDBJ databases">
        <authorList>
            <person name="Gilroy R."/>
        </authorList>
    </citation>
    <scope>NUCLEOTIDE SEQUENCE</scope>
    <source>
        <strain evidence="2">17113</strain>
    </source>
</reference>
<dbReference type="EMBL" id="JADINA010000032">
    <property type="protein sequence ID" value="MBO8426629.1"/>
    <property type="molecule type" value="Genomic_DNA"/>
</dbReference>
<sequence length="171" mass="17695">MNEAELLQQLADRHLTLGSCESVTGGLFGANICQVPGASNVYLGGLITYTAKEKANLAGVNPKIIEEHGVVSAEVASAMAIEAKRKLGVDICVSCTGNAGPTQEEGEAGVGTVYLGLCYNGYVYTVPLSLSGERNQIRAAVAQAMVAFVGSLFAEQNLQSPSNLASIASDK</sequence>
<proteinExistence type="predicted"/>
<dbReference type="NCBIfam" id="TIGR00199">
    <property type="entry name" value="PncC_domain"/>
    <property type="match status" value="1"/>
</dbReference>
<dbReference type="InterPro" id="IPR036653">
    <property type="entry name" value="CinA-like_C"/>
</dbReference>
<dbReference type="Gene3D" id="3.90.950.20">
    <property type="entry name" value="CinA-like"/>
    <property type="match status" value="1"/>
</dbReference>
<dbReference type="AlphaFoldDB" id="A0A9D9DK46"/>
<reference evidence="2" key="2">
    <citation type="journal article" date="2021" name="PeerJ">
        <title>Extensive microbial diversity within the chicken gut microbiome revealed by metagenomics and culture.</title>
        <authorList>
            <person name="Gilroy R."/>
            <person name="Ravi A."/>
            <person name="Getino M."/>
            <person name="Pursley I."/>
            <person name="Horton D.L."/>
            <person name="Alikhan N.F."/>
            <person name="Baker D."/>
            <person name="Gharbi K."/>
            <person name="Hall N."/>
            <person name="Watson M."/>
            <person name="Adriaenssens E.M."/>
            <person name="Foster-Nyarko E."/>
            <person name="Jarju S."/>
            <person name="Secka A."/>
            <person name="Antonio M."/>
            <person name="Oren A."/>
            <person name="Chaudhuri R.R."/>
            <person name="La Ragione R."/>
            <person name="Hildebrand F."/>
            <person name="Pallen M.J."/>
        </authorList>
    </citation>
    <scope>NUCLEOTIDE SEQUENCE</scope>
    <source>
        <strain evidence="2">17113</strain>
    </source>
</reference>
<comment type="caution">
    <text evidence="2">The sequence shown here is derived from an EMBL/GenBank/DDBJ whole genome shotgun (WGS) entry which is preliminary data.</text>
</comment>
<name>A0A9D9DK46_9FIRM</name>
<dbReference type="Pfam" id="PF02464">
    <property type="entry name" value="CinA"/>
    <property type="match status" value="1"/>
</dbReference>
<evidence type="ECO:0000313" key="3">
    <source>
        <dbReference type="Proteomes" id="UP000823634"/>
    </source>
</evidence>
<dbReference type="Proteomes" id="UP000823634">
    <property type="component" value="Unassembled WGS sequence"/>
</dbReference>
<organism evidence="2 3">
    <name type="scientific">Candidatus Alloenteromonas pullistercoris</name>
    <dbReference type="NCBI Taxonomy" id="2840785"/>
    <lineage>
        <taxon>Bacteria</taxon>
        <taxon>Bacillati</taxon>
        <taxon>Bacillota</taxon>
        <taxon>Bacillota incertae sedis</taxon>
        <taxon>Candidatus Alloenteromonas</taxon>
    </lineage>
</organism>
<feature type="domain" description="CinA C-terminal" evidence="1">
    <location>
        <begin position="3"/>
        <end position="148"/>
    </location>
</feature>
<protein>
    <submittedName>
        <fullName evidence="2">CinA family protein</fullName>
    </submittedName>
</protein>
<evidence type="ECO:0000259" key="1">
    <source>
        <dbReference type="Pfam" id="PF02464"/>
    </source>
</evidence>